<reference evidence="2" key="1">
    <citation type="submission" date="2018-02" db="EMBL/GenBank/DDBJ databases">
        <title>Rhizophora mucronata_Transcriptome.</title>
        <authorList>
            <person name="Meera S.P."/>
            <person name="Sreeshan A."/>
            <person name="Augustine A."/>
        </authorList>
    </citation>
    <scope>NUCLEOTIDE SEQUENCE</scope>
    <source>
        <tissue evidence="2">Leaf</tissue>
    </source>
</reference>
<keyword evidence="1" id="KW-1133">Transmembrane helix</keyword>
<dbReference type="EMBL" id="GGEC01093048">
    <property type="protein sequence ID" value="MBX73532.1"/>
    <property type="molecule type" value="Transcribed_RNA"/>
</dbReference>
<accession>A0A2P2R2Q5</accession>
<evidence type="ECO:0000313" key="2">
    <source>
        <dbReference type="EMBL" id="MBX73532.1"/>
    </source>
</evidence>
<keyword evidence="1" id="KW-0812">Transmembrane</keyword>
<proteinExistence type="predicted"/>
<protein>
    <submittedName>
        <fullName evidence="2">Uncharacterized protein</fullName>
    </submittedName>
</protein>
<sequence>MEEGRKTARMFICFLFLLCLVLAVLC</sequence>
<keyword evidence="1" id="KW-0472">Membrane</keyword>
<dbReference type="AlphaFoldDB" id="A0A2P2R2Q5"/>
<evidence type="ECO:0000256" key="1">
    <source>
        <dbReference type="SAM" id="Phobius"/>
    </source>
</evidence>
<name>A0A2P2R2Q5_RHIMU</name>
<organism evidence="2">
    <name type="scientific">Rhizophora mucronata</name>
    <name type="common">Asiatic mangrove</name>
    <dbReference type="NCBI Taxonomy" id="61149"/>
    <lineage>
        <taxon>Eukaryota</taxon>
        <taxon>Viridiplantae</taxon>
        <taxon>Streptophyta</taxon>
        <taxon>Embryophyta</taxon>
        <taxon>Tracheophyta</taxon>
        <taxon>Spermatophyta</taxon>
        <taxon>Magnoliopsida</taxon>
        <taxon>eudicotyledons</taxon>
        <taxon>Gunneridae</taxon>
        <taxon>Pentapetalae</taxon>
        <taxon>rosids</taxon>
        <taxon>fabids</taxon>
        <taxon>Malpighiales</taxon>
        <taxon>Rhizophoraceae</taxon>
        <taxon>Rhizophora</taxon>
    </lineage>
</organism>
<feature type="transmembrane region" description="Helical" evidence="1">
    <location>
        <begin position="7"/>
        <end position="25"/>
    </location>
</feature>